<organism evidence="3 4">
    <name type="scientific">Guptibacillus hwajinpoensis</name>
    <dbReference type="NCBI Taxonomy" id="208199"/>
    <lineage>
        <taxon>Bacteria</taxon>
        <taxon>Bacillati</taxon>
        <taxon>Bacillota</taxon>
        <taxon>Bacilli</taxon>
        <taxon>Bacillales</taxon>
        <taxon>Guptibacillaceae</taxon>
        <taxon>Guptibacillus</taxon>
    </lineage>
</organism>
<dbReference type="InterPro" id="IPR036513">
    <property type="entry name" value="STAS_dom_sf"/>
</dbReference>
<dbReference type="InterPro" id="IPR000700">
    <property type="entry name" value="PAS-assoc_C"/>
</dbReference>
<keyword evidence="4" id="KW-1185">Reference proteome</keyword>
<dbReference type="InterPro" id="IPR000014">
    <property type="entry name" value="PAS"/>
</dbReference>
<dbReference type="SUPFAM" id="SSF52091">
    <property type="entry name" value="SpoIIaa-like"/>
    <property type="match status" value="1"/>
</dbReference>
<dbReference type="GO" id="GO:0016301">
    <property type="term" value="F:kinase activity"/>
    <property type="evidence" value="ECO:0007669"/>
    <property type="project" value="UniProtKB-KW"/>
</dbReference>
<dbReference type="AlphaFoldDB" id="A0A0J6D1K5"/>
<feature type="domain" description="PAC" evidence="1">
    <location>
        <begin position="99"/>
        <end position="149"/>
    </location>
</feature>
<protein>
    <submittedName>
        <fullName evidence="3">Histidine kinase</fullName>
    </submittedName>
</protein>
<proteinExistence type="predicted"/>
<dbReference type="EMBL" id="LELK01000001">
    <property type="protein sequence ID" value="KMM39158.1"/>
    <property type="molecule type" value="Genomic_DNA"/>
</dbReference>
<dbReference type="Gene3D" id="3.30.750.24">
    <property type="entry name" value="STAS domain"/>
    <property type="match status" value="1"/>
</dbReference>
<dbReference type="SMART" id="SM00091">
    <property type="entry name" value="PAS"/>
    <property type="match status" value="1"/>
</dbReference>
<name>A0A0J6D1K5_9BACL</name>
<dbReference type="Pfam" id="PF13426">
    <property type="entry name" value="PAS_9"/>
    <property type="match status" value="1"/>
</dbReference>
<evidence type="ECO:0000259" key="1">
    <source>
        <dbReference type="PROSITE" id="PS50113"/>
    </source>
</evidence>
<dbReference type="InterPro" id="IPR001610">
    <property type="entry name" value="PAC"/>
</dbReference>
<dbReference type="PROSITE" id="PS50113">
    <property type="entry name" value="PAC"/>
    <property type="match status" value="1"/>
</dbReference>
<dbReference type="CDD" id="cd07041">
    <property type="entry name" value="STAS_RsbR_RsbS_like"/>
    <property type="match status" value="1"/>
</dbReference>
<evidence type="ECO:0000313" key="4">
    <source>
        <dbReference type="Proteomes" id="UP000035996"/>
    </source>
</evidence>
<gene>
    <name evidence="3" type="ORF">AB986_07995</name>
</gene>
<feature type="domain" description="STAS" evidence="2">
    <location>
        <begin position="155"/>
        <end position="266"/>
    </location>
</feature>
<reference evidence="3" key="1">
    <citation type="submission" date="2015-06" db="EMBL/GenBank/DDBJ databases">
        <authorList>
            <person name="Liu B."/>
            <person name="Wang J."/>
            <person name="Zhu Y."/>
            <person name="Liu G."/>
            <person name="Chen Q."/>
            <person name="Zheng C."/>
            <person name="Che J."/>
            <person name="Ge C."/>
            <person name="Shi H."/>
            <person name="Pan Z."/>
            <person name="Liu X."/>
        </authorList>
    </citation>
    <scope>NUCLEOTIDE SEQUENCE [LARGE SCALE GENOMIC DNA]</scope>
    <source>
        <strain evidence="3">DSM 16346</strain>
    </source>
</reference>
<dbReference type="SMART" id="SM00086">
    <property type="entry name" value="PAC"/>
    <property type="match status" value="1"/>
</dbReference>
<dbReference type="NCBIfam" id="TIGR00229">
    <property type="entry name" value="sensory_box"/>
    <property type="match status" value="1"/>
</dbReference>
<evidence type="ECO:0000259" key="2">
    <source>
        <dbReference type="PROSITE" id="PS50801"/>
    </source>
</evidence>
<dbReference type="PANTHER" id="PTHR33745:SF8">
    <property type="entry name" value="BLUE-LIGHT PHOTORECEPTOR"/>
    <property type="match status" value="1"/>
</dbReference>
<accession>A0A0J6D1K5</accession>
<dbReference type="PROSITE" id="PS50801">
    <property type="entry name" value="STAS"/>
    <property type="match status" value="1"/>
</dbReference>
<keyword evidence="3" id="KW-0418">Kinase</keyword>
<dbReference type="Gene3D" id="3.30.450.20">
    <property type="entry name" value="PAS domain"/>
    <property type="match status" value="1"/>
</dbReference>
<dbReference type="PANTHER" id="PTHR33745">
    <property type="entry name" value="RSBT ANTAGONIST PROTEIN RSBS-RELATED"/>
    <property type="match status" value="1"/>
</dbReference>
<dbReference type="RefSeq" id="WP_048310328.1">
    <property type="nucleotide sequence ID" value="NZ_CP119526.1"/>
</dbReference>
<dbReference type="STRING" id="157733.AB986_07995"/>
<dbReference type="SUPFAM" id="SSF55785">
    <property type="entry name" value="PYP-like sensor domain (PAS domain)"/>
    <property type="match status" value="1"/>
</dbReference>
<dbReference type="InterPro" id="IPR051932">
    <property type="entry name" value="Bact_StressResp_Reg"/>
</dbReference>
<dbReference type="CDD" id="cd00130">
    <property type="entry name" value="PAS"/>
    <property type="match status" value="1"/>
</dbReference>
<dbReference type="InterPro" id="IPR002645">
    <property type="entry name" value="STAS_dom"/>
</dbReference>
<dbReference type="InterPro" id="IPR035965">
    <property type="entry name" value="PAS-like_dom_sf"/>
</dbReference>
<evidence type="ECO:0000313" key="3">
    <source>
        <dbReference type="EMBL" id="KMM39158.1"/>
    </source>
</evidence>
<dbReference type="Pfam" id="PF01740">
    <property type="entry name" value="STAS"/>
    <property type="match status" value="1"/>
</dbReference>
<dbReference type="OrthoDB" id="2702602at2"/>
<keyword evidence="3" id="KW-0808">Transferase</keyword>
<comment type="caution">
    <text evidence="3">The sequence shown here is derived from an EMBL/GenBank/DDBJ whole genome shotgun (WGS) entry which is preliminary data.</text>
</comment>
<sequence>MKTIYEKGSGGVEQLRGNDEISVIQKEAMYQQIVEYSFETTVIHSRHKVLYINQSGADFLRAPKESIIGANILDLFMNDYKDIIVERIRRNEEENIVGQLIETKVYRMDGTLVEVELYCHPVYFGETKAIQSIVRDITPRKEAQRKLRQVIDEVSIPLVPVLDGIAVLPLVGMMDQYRSEQVLDSLPKKVQGRHLTHLIIDVSGIYNFDEVVAQFLYRINAIMRLLGITLIYTGFRPELAQKAVQAGIEISSVKTMTNVKMALRMLME</sequence>
<dbReference type="Proteomes" id="UP000035996">
    <property type="component" value="Unassembled WGS sequence"/>
</dbReference>